<dbReference type="InterPro" id="IPR004045">
    <property type="entry name" value="Glutathione_S-Trfase_N"/>
</dbReference>
<dbReference type="InterPro" id="IPR004046">
    <property type="entry name" value="GST_C"/>
</dbReference>
<sequence>MSAGTLYSSAANPRALKALIAAKYVGKTVDQPAFNFPADLQTDEMKELFPMAKMPVFKTPCGKPLFESNAIAFYLAAQDESVGLLGATAYEKGLVQTFMSFADNEIVGHLATLLYPIFGIRAYDKDAHNAAASGLRRSLNALEKWLTTRTYLASEQVTLADIVLFCTLLPLYKMYLDTITRAPFVNLNRWFNTILNQPNPTVPDMRVDVRPRAENLPPEVGVRQAAGPSRIPGSGSAHSPPPTRAKPHMHARQE</sequence>
<dbReference type="InterPro" id="IPR040079">
    <property type="entry name" value="Glutathione_S-Trfase"/>
</dbReference>
<dbReference type="AlphaFoldDB" id="A0A058Z2L6"/>
<name>A0A058Z2L6_FONAL</name>
<dbReference type="PROSITE" id="PS50405">
    <property type="entry name" value="GST_CTER"/>
    <property type="match status" value="1"/>
</dbReference>
<accession>A0A058Z2L6</accession>
<dbReference type="Pfam" id="PF02798">
    <property type="entry name" value="GST_N"/>
    <property type="match status" value="1"/>
</dbReference>
<dbReference type="SUPFAM" id="SSF47616">
    <property type="entry name" value="GST C-terminal domain-like"/>
    <property type="match status" value="1"/>
</dbReference>
<dbReference type="GO" id="GO:0006414">
    <property type="term" value="P:translational elongation"/>
    <property type="evidence" value="ECO:0007669"/>
    <property type="project" value="TreeGrafter"/>
</dbReference>
<evidence type="ECO:0008006" key="7">
    <source>
        <dbReference type="Google" id="ProtNLM"/>
    </source>
</evidence>
<dbReference type="OrthoDB" id="249703at2759"/>
<dbReference type="Gene3D" id="1.20.1050.10">
    <property type="match status" value="1"/>
</dbReference>
<keyword evidence="6" id="KW-1185">Reference proteome</keyword>
<gene>
    <name evidence="5" type="ORF">H696_05112</name>
</gene>
<dbReference type="InterPro" id="IPR010987">
    <property type="entry name" value="Glutathione-S-Trfase_C-like"/>
</dbReference>
<dbReference type="EMBL" id="KB932209">
    <property type="protein sequence ID" value="KCV68183.1"/>
    <property type="molecule type" value="Genomic_DNA"/>
</dbReference>
<dbReference type="InterPro" id="IPR050802">
    <property type="entry name" value="EF-GSTs"/>
</dbReference>
<evidence type="ECO:0000259" key="3">
    <source>
        <dbReference type="PROSITE" id="PS50404"/>
    </source>
</evidence>
<dbReference type="Pfam" id="PF00043">
    <property type="entry name" value="GST_C"/>
    <property type="match status" value="1"/>
</dbReference>
<dbReference type="Gene3D" id="3.40.30.10">
    <property type="entry name" value="Glutaredoxin"/>
    <property type="match status" value="1"/>
</dbReference>
<dbReference type="InterPro" id="IPR036249">
    <property type="entry name" value="Thioredoxin-like_sf"/>
</dbReference>
<protein>
    <recommendedName>
        <fullName evidence="7">Glutathione S-transferase</fullName>
    </recommendedName>
</protein>
<feature type="region of interest" description="Disordered" evidence="2">
    <location>
        <begin position="214"/>
        <end position="254"/>
    </location>
</feature>
<dbReference type="PANTHER" id="PTHR43986:SF1">
    <property type="entry name" value="ELONGATION FACTOR 1-GAMMA"/>
    <property type="match status" value="1"/>
</dbReference>
<proteinExistence type="inferred from homology"/>
<dbReference type="STRING" id="691883.A0A058Z2L6"/>
<dbReference type="eggNOG" id="KOG0867">
    <property type="taxonomic scope" value="Eukaryota"/>
</dbReference>
<feature type="domain" description="GST C-terminal" evidence="4">
    <location>
        <begin position="88"/>
        <end position="215"/>
    </location>
</feature>
<organism evidence="5">
    <name type="scientific">Fonticula alba</name>
    <name type="common">Slime mold</name>
    <dbReference type="NCBI Taxonomy" id="691883"/>
    <lineage>
        <taxon>Eukaryota</taxon>
        <taxon>Rotosphaerida</taxon>
        <taxon>Fonticulaceae</taxon>
        <taxon>Fonticula</taxon>
    </lineage>
</organism>
<dbReference type="PANTHER" id="PTHR43986">
    <property type="entry name" value="ELONGATION FACTOR 1-GAMMA"/>
    <property type="match status" value="1"/>
</dbReference>
<dbReference type="GO" id="GO:0005737">
    <property type="term" value="C:cytoplasm"/>
    <property type="evidence" value="ECO:0007669"/>
    <property type="project" value="TreeGrafter"/>
</dbReference>
<evidence type="ECO:0000313" key="5">
    <source>
        <dbReference type="EMBL" id="KCV68183.1"/>
    </source>
</evidence>
<dbReference type="CDD" id="cd03181">
    <property type="entry name" value="GST_C_EF1Bgamma_like"/>
    <property type="match status" value="1"/>
</dbReference>
<dbReference type="RefSeq" id="XP_009497237.1">
    <property type="nucleotide sequence ID" value="XM_009498962.1"/>
</dbReference>
<dbReference type="FunFam" id="1.20.1050.10:FF:000006">
    <property type="entry name" value="Elongation factor 1 gamma"/>
    <property type="match status" value="1"/>
</dbReference>
<dbReference type="PROSITE" id="PS50404">
    <property type="entry name" value="GST_NTER"/>
    <property type="match status" value="1"/>
</dbReference>
<feature type="compositionally biased region" description="Basic residues" evidence="2">
    <location>
        <begin position="245"/>
        <end position="254"/>
    </location>
</feature>
<dbReference type="SUPFAM" id="SSF52833">
    <property type="entry name" value="Thioredoxin-like"/>
    <property type="match status" value="1"/>
</dbReference>
<dbReference type="CDD" id="cd03044">
    <property type="entry name" value="GST_N_EF1Bgamma"/>
    <property type="match status" value="1"/>
</dbReference>
<evidence type="ECO:0000313" key="6">
    <source>
        <dbReference type="Proteomes" id="UP000030693"/>
    </source>
</evidence>
<evidence type="ECO:0000256" key="1">
    <source>
        <dbReference type="RuleBase" id="RU003494"/>
    </source>
</evidence>
<dbReference type="OMA" id="MAIALYI"/>
<comment type="similarity">
    <text evidence="1">Belongs to the GST superfamily.</text>
</comment>
<evidence type="ECO:0000259" key="4">
    <source>
        <dbReference type="PROSITE" id="PS50405"/>
    </source>
</evidence>
<dbReference type="Proteomes" id="UP000030693">
    <property type="component" value="Unassembled WGS sequence"/>
</dbReference>
<feature type="domain" description="GST N-terminal" evidence="3">
    <location>
        <begin position="2"/>
        <end position="83"/>
    </location>
</feature>
<evidence type="ECO:0000256" key="2">
    <source>
        <dbReference type="SAM" id="MobiDB-lite"/>
    </source>
</evidence>
<dbReference type="GeneID" id="20529837"/>
<dbReference type="InterPro" id="IPR036282">
    <property type="entry name" value="Glutathione-S-Trfase_C_sf"/>
</dbReference>
<reference evidence="5" key="1">
    <citation type="submission" date="2013-04" db="EMBL/GenBank/DDBJ databases">
        <title>The Genome Sequence of Fonticula alba ATCC 38817.</title>
        <authorList>
            <consortium name="The Broad Institute Genomics Platform"/>
            <person name="Russ C."/>
            <person name="Cuomo C."/>
            <person name="Burger G."/>
            <person name="Gray M.W."/>
            <person name="Holland P.W.H."/>
            <person name="King N."/>
            <person name="Lang F.B.F."/>
            <person name="Roger A.J."/>
            <person name="Ruiz-Trillo I."/>
            <person name="Brown M."/>
            <person name="Walker B."/>
            <person name="Young S."/>
            <person name="Zeng Q."/>
            <person name="Gargeya S."/>
            <person name="Fitzgerald M."/>
            <person name="Haas B."/>
            <person name="Abouelleil A."/>
            <person name="Allen A.W."/>
            <person name="Alvarado L."/>
            <person name="Arachchi H.M."/>
            <person name="Berlin A.M."/>
            <person name="Chapman S.B."/>
            <person name="Gainer-Dewar J."/>
            <person name="Goldberg J."/>
            <person name="Griggs A."/>
            <person name="Gujja S."/>
            <person name="Hansen M."/>
            <person name="Howarth C."/>
            <person name="Imamovic A."/>
            <person name="Ireland A."/>
            <person name="Larimer J."/>
            <person name="McCowan C."/>
            <person name="Murphy C."/>
            <person name="Pearson M."/>
            <person name="Poon T.W."/>
            <person name="Priest M."/>
            <person name="Roberts A."/>
            <person name="Saif S."/>
            <person name="Shea T."/>
            <person name="Sisk P."/>
            <person name="Sykes S."/>
            <person name="Wortman J."/>
            <person name="Nusbaum C."/>
            <person name="Birren B."/>
        </authorList>
    </citation>
    <scope>NUCLEOTIDE SEQUENCE [LARGE SCALE GENOMIC DNA]</scope>
    <source>
        <strain evidence="5">ATCC 38817</strain>
    </source>
</reference>
<dbReference type="GO" id="GO:0005634">
    <property type="term" value="C:nucleus"/>
    <property type="evidence" value="ECO:0007669"/>
    <property type="project" value="TreeGrafter"/>
</dbReference>
<dbReference type="SFLD" id="SFLDS00019">
    <property type="entry name" value="Glutathione_Transferase_(cytos"/>
    <property type="match status" value="1"/>
</dbReference>